<organism evidence="2 3">
    <name type="scientific">Billgrantia aerodenitrificans</name>
    <dbReference type="NCBI Taxonomy" id="2733483"/>
    <lineage>
        <taxon>Bacteria</taxon>
        <taxon>Pseudomonadati</taxon>
        <taxon>Pseudomonadota</taxon>
        <taxon>Gammaproteobacteria</taxon>
        <taxon>Oceanospirillales</taxon>
        <taxon>Halomonadaceae</taxon>
        <taxon>Billgrantia</taxon>
    </lineage>
</organism>
<accession>A0ABS9AV92</accession>
<sequence length="86" mass="10083">MILQDGRLRLDRERLKQHRKRLGLSQEALAEYCFDRRLCVSIASIKRAESGKAVLYRTARHLAEIYEVEVEVEVEELSVKAEEPKR</sequence>
<dbReference type="InterPro" id="IPR001387">
    <property type="entry name" value="Cro/C1-type_HTH"/>
</dbReference>
<dbReference type="Proteomes" id="UP001320272">
    <property type="component" value="Unassembled WGS sequence"/>
</dbReference>
<name>A0ABS9AV92_9GAMM</name>
<comment type="caution">
    <text evidence="2">The sequence shown here is derived from an EMBL/GenBank/DDBJ whole genome shotgun (WGS) entry which is preliminary data.</text>
</comment>
<dbReference type="PROSITE" id="PS50943">
    <property type="entry name" value="HTH_CROC1"/>
    <property type="match status" value="1"/>
</dbReference>
<protein>
    <submittedName>
        <fullName evidence="2">Helix-turn-helix domain-containing protein</fullName>
    </submittedName>
</protein>
<dbReference type="EMBL" id="JABFTV010000008">
    <property type="protein sequence ID" value="MCE8025714.1"/>
    <property type="molecule type" value="Genomic_DNA"/>
</dbReference>
<dbReference type="Gene3D" id="1.10.260.40">
    <property type="entry name" value="lambda repressor-like DNA-binding domains"/>
    <property type="match status" value="1"/>
</dbReference>
<evidence type="ECO:0000259" key="1">
    <source>
        <dbReference type="PROSITE" id="PS50943"/>
    </source>
</evidence>
<feature type="domain" description="HTH cro/C1-type" evidence="1">
    <location>
        <begin position="15"/>
        <end position="77"/>
    </location>
</feature>
<gene>
    <name evidence="2" type="ORF">HOP59_16415</name>
</gene>
<dbReference type="InterPro" id="IPR010982">
    <property type="entry name" value="Lambda_DNA-bd_dom_sf"/>
</dbReference>
<reference evidence="2 3" key="1">
    <citation type="journal article" date="2021" name="Front. Microbiol.">
        <title>Aerobic Denitrification and Heterotrophic Sulfur Oxidation in the Genus Halomonas Revealed by Six Novel Species Characterizations and Genome-Based Analysis.</title>
        <authorList>
            <person name="Wang L."/>
            <person name="Shao Z."/>
        </authorList>
    </citation>
    <scope>NUCLEOTIDE SEQUENCE [LARGE SCALE GENOMIC DNA]</scope>
    <source>
        <strain evidence="2 3">MCCC 1A11058</strain>
    </source>
</reference>
<dbReference type="Pfam" id="PF13560">
    <property type="entry name" value="HTH_31"/>
    <property type="match status" value="1"/>
</dbReference>
<keyword evidence="3" id="KW-1185">Reference proteome</keyword>
<evidence type="ECO:0000313" key="2">
    <source>
        <dbReference type="EMBL" id="MCE8025714.1"/>
    </source>
</evidence>
<proteinExistence type="predicted"/>
<dbReference type="CDD" id="cd00093">
    <property type="entry name" value="HTH_XRE"/>
    <property type="match status" value="1"/>
</dbReference>
<dbReference type="SUPFAM" id="SSF47413">
    <property type="entry name" value="lambda repressor-like DNA-binding domains"/>
    <property type="match status" value="1"/>
</dbReference>
<evidence type="ECO:0000313" key="3">
    <source>
        <dbReference type="Proteomes" id="UP001320272"/>
    </source>
</evidence>